<sequence>MGVRNGEGLHVNLGKMEISSYCSFFPLQIPPLMALSDDAKGQRPLRRSFAPCWDLKGEKGTVRTIPFSRLNTQPLPVPRPHPAQTPQKPVPKACPATPRRAYSLQL</sequence>
<organism evidence="2 3">
    <name type="scientific">Eisenbergiella massiliensis</name>
    <dbReference type="NCBI Taxonomy" id="1720294"/>
    <lineage>
        <taxon>Bacteria</taxon>
        <taxon>Bacillati</taxon>
        <taxon>Bacillota</taxon>
        <taxon>Clostridia</taxon>
        <taxon>Lachnospirales</taxon>
        <taxon>Lachnospiraceae</taxon>
        <taxon>Eisenbergiella</taxon>
    </lineage>
</organism>
<evidence type="ECO:0000313" key="2">
    <source>
        <dbReference type="EMBL" id="RGE67913.1"/>
    </source>
</evidence>
<reference evidence="2 3" key="1">
    <citation type="submission" date="2018-08" db="EMBL/GenBank/DDBJ databases">
        <title>A genome reference for cultivated species of the human gut microbiota.</title>
        <authorList>
            <person name="Zou Y."/>
            <person name="Xue W."/>
            <person name="Luo G."/>
        </authorList>
    </citation>
    <scope>NUCLEOTIDE SEQUENCE [LARGE SCALE GENOMIC DNA]</scope>
    <source>
        <strain evidence="2 3">AF26-4BH</strain>
    </source>
</reference>
<protein>
    <submittedName>
        <fullName evidence="2">Uncharacterized protein</fullName>
    </submittedName>
</protein>
<evidence type="ECO:0000313" key="3">
    <source>
        <dbReference type="Proteomes" id="UP000261166"/>
    </source>
</evidence>
<proteinExistence type="predicted"/>
<evidence type="ECO:0000256" key="1">
    <source>
        <dbReference type="SAM" id="MobiDB-lite"/>
    </source>
</evidence>
<name>A0A3E3ILI2_9FIRM</name>
<gene>
    <name evidence="2" type="ORF">DWY69_21180</name>
</gene>
<feature type="region of interest" description="Disordered" evidence="1">
    <location>
        <begin position="70"/>
        <end position="106"/>
    </location>
</feature>
<comment type="caution">
    <text evidence="2">The sequence shown here is derived from an EMBL/GenBank/DDBJ whole genome shotgun (WGS) entry which is preliminary data.</text>
</comment>
<accession>A0A3E3ILI2</accession>
<dbReference type="Proteomes" id="UP000261166">
    <property type="component" value="Unassembled WGS sequence"/>
</dbReference>
<dbReference type="AlphaFoldDB" id="A0A3E3ILI2"/>
<dbReference type="EMBL" id="QVLU01000022">
    <property type="protein sequence ID" value="RGE67913.1"/>
    <property type="molecule type" value="Genomic_DNA"/>
</dbReference>